<accession>A0ABT5S8K4</accession>
<proteinExistence type="predicted"/>
<keyword evidence="1" id="KW-0802">TPR repeat</keyword>
<comment type="caution">
    <text evidence="2">The sequence shown here is derived from an EMBL/GenBank/DDBJ whole genome shotgun (WGS) entry which is preliminary data.</text>
</comment>
<dbReference type="Gene3D" id="1.25.40.10">
    <property type="entry name" value="Tetratricopeptide repeat domain"/>
    <property type="match status" value="1"/>
</dbReference>
<reference evidence="2" key="1">
    <citation type="submission" date="2023-02" db="EMBL/GenBank/DDBJ databases">
        <title>Polaribacter ponticola sp. nov., isolated from seawater.</title>
        <authorList>
            <person name="Baek J.H."/>
            <person name="Kim J.M."/>
            <person name="Choi D.G."/>
            <person name="Jeon C.O."/>
        </authorList>
    </citation>
    <scope>NUCLEOTIDE SEQUENCE</scope>
    <source>
        <strain evidence="2">MSW5</strain>
    </source>
</reference>
<dbReference type="RefSeq" id="WP_274270333.1">
    <property type="nucleotide sequence ID" value="NZ_JAOSLC020000003.1"/>
</dbReference>
<evidence type="ECO:0000256" key="1">
    <source>
        <dbReference type="PROSITE-ProRule" id="PRU00339"/>
    </source>
</evidence>
<protein>
    <recommendedName>
        <fullName evidence="4">Tetratricopeptide repeat protein</fullName>
    </recommendedName>
</protein>
<feature type="repeat" description="TPR" evidence="1">
    <location>
        <begin position="26"/>
        <end position="59"/>
    </location>
</feature>
<dbReference type="InterPro" id="IPR011990">
    <property type="entry name" value="TPR-like_helical_dom_sf"/>
</dbReference>
<keyword evidence="3" id="KW-1185">Reference proteome</keyword>
<evidence type="ECO:0008006" key="4">
    <source>
        <dbReference type="Google" id="ProtNLM"/>
    </source>
</evidence>
<organism evidence="2 3">
    <name type="scientific">Polaribacter ponticola</name>
    <dbReference type="NCBI Taxonomy" id="2978475"/>
    <lineage>
        <taxon>Bacteria</taxon>
        <taxon>Pseudomonadati</taxon>
        <taxon>Bacteroidota</taxon>
        <taxon>Flavobacteriia</taxon>
        <taxon>Flavobacteriales</taxon>
        <taxon>Flavobacteriaceae</taxon>
    </lineage>
</organism>
<dbReference type="InterPro" id="IPR019734">
    <property type="entry name" value="TPR_rpt"/>
</dbReference>
<name>A0ABT5S8K4_9FLAO</name>
<evidence type="ECO:0000313" key="2">
    <source>
        <dbReference type="EMBL" id="MDD7914423.1"/>
    </source>
</evidence>
<dbReference type="SUPFAM" id="SSF48452">
    <property type="entry name" value="TPR-like"/>
    <property type="match status" value="1"/>
</dbReference>
<sequence length="72" mass="8633">MNIDLNQLEKSLMYFKMATYYYPKSANAFDSLAEFYFKQKDYKKALKNITRAYSLSGKESHKKKIEIYKNNQ</sequence>
<evidence type="ECO:0000313" key="3">
    <source>
        <dbReference type="Proteomes" id="UP001151478"/>
    </source>
</evidence>
<gene>
    <name evidence="2" type="ORF">N5A56_008330</name>
</gene>
<dbReference type="PROSITE" id="PS50005">
    <property type="entry name" value="TPR"/>
    <property type="match status" value="1"/>
</dbReference>
<dbReference type="EMBL" id="JAOSLC020000003">
    <property type="protein sequence ID" value="MDD7914423.1"/>
    <property type="molecule type" value="Genomic_DNA"/>
</dbReference>
<dbReference type="Proteomes" id="UP001151478">
    <property type="component" value="Unassembled WGS sequence"/>
</dbReference>